<feature type="region of interest" description="Disordered" evidence="1">
    <location>
        <begin position="1"/>
        <end position="31"/>
    </location>
</feature>
<keyword evidence="2" id="KW-0812">Transmembrane</keyword>
<sequence>MHAFRFNSKGSRSCVDLLPPERTPRPATKAGLSRPLDIVDVEFETVSTVARRGPYPVFNDNSRVSDAEHARRSPAIEVATVSLPVKMLLRLETLLQRASPKTFAALVAGICASTFVFLVGLPGGAAAVATPPLVLAGVKTSVNEANGMKVLSVYGTVENRSDAPKAVPTILVDVIANGKRVTASRVLAATDTLAAGESRPFSTRLLHTGGKLPDVSVSFGKPGASAP</sequence>
<evidence type="ECO:0000313" key="3">
    <source>
        <dbReference type="EMBL" id="OJF92293.1"/>
    </source>
</evidence>
<keyword evidence="2" id="KW-0472">Membrane</keyword>
<dbReference type="OrthoDB" id="8283571at2"/>
<organism evidence="3 4">
    <name type="scientific">Pararhizobium antarcticum</name>
    <dbReference type="NCBI Taxonomy" id="1798805"/>
    <lineage>
        <taxon>Bacteria</taxon>
        <taxon>Pseudomonadati</taxon>
        <taxon>Pseudomonadota</taxon>
        <taxon>Alphaproteobacteria</taxon>
        <taxon>Hyphomicrobiales</taxon>
        <taxon>Rhizobiaceae</taxon>
        <taxon>Rhizobium/Agrobacterium group</taxon>
        <taxon>Pararhizobium</taxon>
    </lineage>
</organism>
<gene>
    <name evidence="3" type="ORF">AX760_06125</name>
</gene>
<accession>A0A657LNE8</accession>
<evidence type="ECO:0000313" key="4">
    <source>
        <dbReference type="Proteomes" id="UP000182661"/>
    </source>
</evidence>
<dbReference type="AlphaFoldDB" id="A0A657LNE8"/>
<keyword evidence="4" id="KW-1185">Reference proteome</keyword>
<comment type="caution">
    <text evidence="3">The sequence shown here is derived from an EMBL/GenBank/DDBJ whole genome shotgun (WGS) entry which is preliminary data.</text>
</comment>
<dbReference type="NCBIfam" id="NF038353">
    <property type="entry name" value="FxLYD_dom"/>
    <property type="match status" value="1"/>
</dbReference>
<dbReference type="Proteomes" id="UP000182661">
    <property type="component" value="Unassembled WGS sequence"/>
</dbReference>
<dbReference type="RefSeq" id="WP_071834953.1">
    <property type="nucleotide sequence ID" value="NZ_LSRP01000118.1"/>
</dbReference>
<name>A0A657LNE8_9HYPH</name>
<feature type="transmembrane region" description="Helical" evidence="2">
    <location>
        <begin position="103"/>
        <end position="125"/>
    </location>
</feature>
<evidence type="ECO:0000256" key="2">
    <source>
        <dbReference type="SAM" id="Phobius"/>
    </source>
</evidence>
<protein>
    <recommendedName>
        <fullName evidence="5">DUF3426 domain-containing protein</fullName>
    </recommendedName>
</protein>
<reference evidence="3 4" key="1">
    <citation type="submission" date="2016-02" db="EMBL/GenBank/DDBJ databases">
        <title>Genome sequencing of a beta-galactosidase producing bacteria Rhizobium sp. 59.</title>
        <authorList>
            <person name="Wang D."/>
            <person name="Kot W."/>
            <person name="Qin Y."/>
            <person name="Hansen L."/>
            <person name="Naqvi K."/>
            <person name="Rensing C."/>
        </authorList>
    </citation>
    <scope>NUCLEOTIDE SEQUENCE [LARGE SCALE GENOMIC DNA]</scope>
    <source>
        <strain evidence="3 4">59</strain>
    </source>
</reference>
<proteinExistence type="predicted"/>
<dbReference type="InterPro" id="IPR047676">
    <property type="entry name" value="FxLYD_dom"/>
</dbReference>
<evidence type="ECO:0008006" key="5">
    <source>
        <dbReference type="Google" id="ProtNLM"/>
    </source>
</evidence>
<dbReference type="EMBL" id="LSRP01000118">
    <property type="protein sequence ID" value="OJF92293.1"/>
    <property type="molecule type" value="Genomic_DNA"/>
</dbReference>
<evidence type="ECO:0000256" key="1">
    <source>
        <dbReference type="SAM" id="MobiDB-lite"/>
    </source>
</evidence>
<keyword evidence="2" id="KW-1133">Transmembrane helix</keyword>